<proteinExistence type="predicted"/>
<evidence type="ECO:0000313" key="1">
    <source>
        <dbReference type="EMBL" id="KDO81671.1"/>
    </source>
</evidence>
<gene>
    <name evidence="1" type="ORF">CISIN_1g0461822mg</name>
</gene>
<dbReference type="InterPro" id="IPR055296">
    <property type="entry name" value="SRL2-like"/>
</dbReference>
<dbReference type="PANTHER" id="PTHR46087">
    <property type="entry name" value="PUTATIVE, EXPRESSED-RELATED"/>
    <property type="match status" value="1"/>
</dbReference>
<dbReference type="STRING" id="2711.A0A067H2C2"/>
<name>A0A067H2C2_CITSI</name>
<dbReference type="PANTHER" id="PTHR46087:SF11">
    <property type="entry name" value="PROTEIN SEMI-ROLLED LEAF 2"/>
    <property type="match status" value="1"/>
</dbReference>
<sequence>MGFISRKIFPACGSMCVCCPALRSRSRQPVKRYKKLLAEIFPKSI</sequence>
<organism evidence="1 2">
    <name type="scientific">Citrus sinensis</name>
    <name type="common">Sweet orange</name>
    <name type="synonym">Citrus aurantium var. sinensis</name>
    <dbReference type="NCBI Taxonomy" id="2711"/>
    <lineage>
        <taxon>Eukaryota</taxon>
        <taxon>Viridiplantae</taxon>
        <taxon>Streptophyta</taxon>
        <taxon>Embryophyta</taxon>
        <taxon>Tracheophyta</taxon>
        <taxon>Spermatophyta</taxon>
        <taxon>Magnoliopsida</taxon>
        <taxon>eudicotyledons</taxon>
        <taxon>Gunneridae</taxon>
        <taxon>Pentapetalae</taxon>
        <taxon>rosids</taxon>
        <taxon>malvids</taxon>
        <taxon>Sapindales</taxon>
        <taxon>Rutaceae</taxon>
        <taxon>Aurantioideae</taxon>
        <taxon>Citrus</taxon>
    </lineage>
</organism>
<feature type="non-terminal residue" evidence="1">
    <location>
        <position position="45"/>
    </location>
</feature>
<accession>A0A067H2C2</accession>
<dbReference type="AlphaFoldDB" id="A0A067H2C2"/>
<dbReference type="EMBL" id="KK784876">
    <property type="protein sequence ID" value="KDO81671.1"/>
    <property type="molecule type" value="Genomic_DNA"/>
</dbReference>
<reference evidence="1 2" key="1">
    <citation type="submission" date="2014-04" db="EMBL/GenBank/DDBJ databases">
        <authorList>
            <consortium name="International Citrus Genome Consortium"/>
            <person name="Gmitter F."/>
            <person name="Chen C."/>
            <person name="Farmerie W."/>
            <person name="Harkins T."/>
            <person name="Desany B."/>
            <person name="Mohiuddin M."/>
            <person name="Kodira C."/>
            <person name="Borodovsky M."/>
            <person name="Lomsadze A."/>
            <person name="Burns P."/>
            <person name="Jenkins J."/>
            <person name="Prochnik S."/>
            <person name="Shu S."/>
            <person name="Chapman J."/>
            <person name="Pitluck S."/>
            <person name="Schmutz J."/>
            <person name="Rokhsar D."/>
        </authorList>
    </citation>
    <scope>NUCLEOTIDE SEQUENCE</scope>
</reference>
<protein>
    <submittedName>
        <fullName evidence="1">Uncharacterized protein</fullName>
    </submittedName>
</protein>
<keyword evidence="2" id="KW-1185">Reference proteome</keyword>
<evidence type="ECO:0000313" key="2">
    <source>
        <dbReference type="Proteomes" id="UP000027120"/>
    </source>
</evidence>
<dbReference type="Proteomes" id="UP000027120">
    <property type="component" value="Unassembled WGS sequence"/>
</dbReference>